<evidence type="ECO:0000256" key="1">
    <source>
        <dbReference type="ARBA" id="ARBA00004571"/>
    </source>
</evidence>
<evidence type="ECO:0000259" key="15">
    <source>
        <dbReference type="Pfam" id="PF00593"/>
    </source>
</evidence>
<evidence type="ECO:0000256" key="10">
    <source>
        <dbReference type="ARBA" id="ARBA00023136"/>
    </source>
</evidence>
<dbReference type="GO" id="GO:0009279">
    <property type="term" value="C:cell outer membrane"/>
    <property type="evidence" value="ECO:0007669"/>
    <property type="project" value="UniProtKB-SubCell"/>
</dbReference>
<dbReference type="EMBL" id="AMZN01000015">
    <property type="protein sequence ID" value="ELR72643.1"/>
    <property type="molecule type" value="Genomic_DNA"/>
</dbReference>
<organism evidence="17 18">
    <name type="scientific">Fulvivirga imtechensis AK7</name>
    <dbReference type="NCBI Taxonomy" id="1237149"/>
    <lineage>
        <taxon>Bacteria</taxon>
        <taxon>Pseudomonadati</taxon>
        <taxon>Bacteroidota</taxon>
        <taxon>Cytophagia</taxon>
        <taxon>Cytophagales</taxon>
        <taxon>Fulvivirgaceae</taxon>
        <taxon>Fulvivirga</taxon>
    </lineage>
</organism>
<keyword evidence="2 12" id="KW-0813">Transport</keyword>
<keyword evidence="17" id="KW-0675">Receptor</keyword>
<dbReference type="RefSeq" id="WP_009578693.1">
    <property type="nucleotide sequence ID" value="NZ_AMZN01000015.1"/>
</dbReference>
<keyword evidence="11 12" id="KW-0998">Cell outer membrane</keyword>
<feature type="domain" description="TonB-dependent receptor-like beta-barrel" evidence="15">
    <location>
        <begin position="352"/>
        <end position="771"/>
    </location>
</feature>
<dbReference type="Pfam" id="PF13715">
    <property type="entry name" value="CarbopepD_reg_2"/>
    <property type="match status" value="1"/>
</dbReference>
<dbReference type="Proteomes" id="UP000011135">
    <property type="component" value="Unassembled WGS sequence"/>
</dbReference>
<dbReference type="GO" id="GO:0015344">
    <property type="term" value="F:siderophore uptake transmembrane transporter activity"/>
    <property type="evidence" value="ECO:0007669"/>
    <property type="project" value="TreeGrafter"/>
</dbReference>
<keyword evidence="3 12" id="KW-1134">Transmembrane beta strand</keyword>
<keyword evidence="8" id="KW-0406">Ion transport</keyword>
<feature type="chain" id="PRO_5003993485" evidence="14">
    <location>
        <begin position="20"/>
        <end position="813"/>
    </location>
</feature>
<evidence type="ECO:0000256" key="9">
    <source>
        <dbReference type="ARBA" id="ARBA00023077"/>
    </source>
</evidence>
<dbReference type="InterPro" id="IPR012910">
    <property type="entry name" value="Plug_dom"/>
</dbReference>
<dbReference type="PATRIC" id="fig|1237149.3.peg.1225"/>
<dbReference type="Gene3D" id="2.170.130.10">
    <property type="entry name" value="TonB-dependent receptor, plug domain"/>
    <property type="match status" value="1"/>
</dbReference>
<comment type="similarity">
    <text evidence="12 13">Belongs to the TonB-dependent receptor family.</text>
</comment>
<dbReference type="SUPFAM" id="SSF56935">
    <property type="entry name" value="Porins"/>
    <property type="match status" value="1"/>
</dbReference>
<evidence type="ECO:0000256" key="6">
    <source>
        <dbReference type="ARBA" id="ARBA00022729"/>
    </source>
</evidence>
<accession>L8JWR7</accession>
<dbReference type="AlphaFoldDB" id="L8JWR7"/>
<keyword evidence="5 12" id="KW-0812">Transmembrane</keyword>
<keyword evidence="7" id="KW-0408">Iron</keyword>
<name>L8JWR7_9BACT</name>
<dbReference type="Gene3D" id="2.40.170.20">
    <property type="entry name" value="TonB-dependent receptor, beta-barrel domain"/>
    <property type="match status" value="1"/>
</dbReference>
<proteinExistence type="inferred from homology"/>
<evidence type="ECO:0000256" key="4">
    <source>
        <dbReference type="ARBA" id="ARBA00022496"/>
    </source>
</evidence>
<evidence type="ECO:0000256" key="14">
    <source>
        <dbReference type="SAM" id="SignalP"/>
    </source>
</evidence>
<comment type="subcellular location">
    <subcellularLocation>
        <location evidence="1 12">Cell outer membrane</location>
        <topology evidence="1 12">Multi-pass membrane protein</topology>
    </subcellularLocation>
</comment>
<reference evidence="17 18" key="1">
    <citation type="submission" date="2012-12" db="EMBL/GenBank/DDBJ databases">
        <title>Genome assembly of Fulvivirga imtechensis AK7.</title>
        <authorList>
            <person name="Nupur N."/>
            <person name="Khatri I."/>
            <person name="Kumar R."/>
            <person name="Subramanian S."/>
            <person name="Pinnaka A."/>
        </authorList>
    </citation>
    <scope>NUCLEOTIDE SEQUENCE [LARGE SCALE GENOMIC DNA]</scope>
    <source>
        <strain evidence="17 18">AK7</strain>
    </source>
</reference>
<dbReference type="InterPro" id="IPR039426">
    <property type="entry name" value="TonB-dep_rcpt-like"/>
</dbReference>
<feature type="signal peptide" evidence="14">
    <location>
        <begin position="1"/>
        <end position="19"/>
    </location>
</feature>
<keyword evidence="4" id="KW-0410">Iron transport</keyword>
<keyword evidence="6 14" id="KW-0732">Signal</keyword>
<sequence>MKCLLLTALMLLTAFVSYGQFSVSGIVKDADTSEPLPGANIFLGEKARATDNEGRFTFTSVSKGIYQLKVTYIGYNIYEQRLTLDDNKELQIVLKPDVFMADEVIVSATRATEKTPTTYTNVDKDEIEANNLGQDLPYLLNMTPSLVTTSDAGAGVGYTGLRIRGSDASRINVTINGIPLNDSESQGVYWVDIPDIASSTENIQIQRGVGTSTNGAGAFGGTINLQTNTKKEKAHGEVINSFGSYDTWRHTLGFGTGLINDRWTFNGRLSKITSDGYIDRATSDLNSYYLSGGYYGKNTLIKAIIFGGKERTYQSWYGTPEARLENDMEGMNVVADLNGFTPEQRANLLESGRTYNFYQYKNEVDDYQQDHYQLHLSQQITNAITAGLSFHYTYGRGFYEQFKEDDDFEDYGLPDVVVGGSTISSSDIIRRRWLDNDFYGVTYSFEYNEGKWNVVLGGAYNKYVGDHFGEIIWAEYAVNSFIEDRYYDNTGHKDDFNTFIKANYQLNDRLNVFGDIQYRNIQYEVDGIDNDLRILAVDAAYDFFNPKFGLLYDLNSTSHLYASYSIANREPVRTDFIDSPEKPRHETLRNLEAGYRKQGSGYHIAANYYLMDYQNQLVLTGELNDVGSPLRTNVSESYRMGVELQGQLRLLDQLRWSANATFSRNKIGLFREVVYDYGADWDEFNVVETTHEDTDISFSPNIVAASQLTCLPFRGMEISLLSKYVGKQYLDNTSNDNRAIEAYFVNDLRLRYTLYTSLIKEIGVTFQVNNIFDERYSSNGYTFGYRAGDFIVRENYYYPQATTNFLASVTLKF</sequence>
<evidence type="ECO:0000313" key="18">
    <source>
        <dbReference type="Proteomes" id="UP000011135"/>
    </source>
</evidence>
<dbReference type="InterPro" id="IPR037066">
    <property type="entry name" value="Plug_dom_sf"/>
</dbReference>
<evidence type="ECO:0000256" key="12">
    <source>
        <dbReference type="PROSITE-ProRule" id="PRU01360"/>
    </source>
</evidence>
<dbReference type="InterPro" id="IPR008969">
    <property type="entry name" value="CarboxyPept-like_regulatory"/>
</dbReference>
<dbReference type="InterPro" id="IPR000531">
    <property type="entry name" value="Beta-barrel_TonB"/>
</dbReference>
<evidence type="ECO:0000256" key="11">
    <source>
        <dbReference type="ARBA" id="ARBA00023237"/>
    </source>
</evidence>
<dbReference type="InterPro" id="IPR036942">
    <property type="entry name" value="Beta-barrel_TonB_sf"/>
</dbReference>
<dbReference type="STRING" id="1237149.C900_01022"/>
<evidence type="ECO:0000256" key="7">
    <source>
        <dbReference type="ARBA" id="ARBA00023004"/>
    </source>
</evidence>
<evidence type="ECO:0000259" key="16">
    <source>
        <dbReference type="Pfam" id="PF07715"/>
    </source>
</evidence>
<dbReference type="PROSITE" id="PS52016">
    <property type="entry name" value="TONB_DEPENDENT_REC_3"/>
    <property type="match status" value="1"/>
</dbReference>
<evidence type="ECO:0000256" key="13">
    <source>
        <dbReference type="RuleBase" id="RU003357"/>
    </source>
</evidence>
<protein>
    <submittedName>
        <fullName evidence="17">Thiamin-regulated outer membrane receptor Omr1</fullName>
    </submittedName>
</protein>
<dbReference type="eggNOG" id="COG4772">
    <property type="taxonomic scope" value="Bacteria"/>
</dbReference>
<dbReference type="Pfam" id="PF00593">
    <property type="entry name" value="TonB_dep_Rec_b-barrel"/>
    <property type="match status" value="1"/>
</dbReference>
<evidence type="ECO:0000256" key="3">
    <source>
        <dbReference type="ARBA" id="ARBA00022452"/>
    </source>
</evidence>
<evidence type="ECO:0000256" key="2">
    <source>
        <dbReference type="ARBA" id="ARBA00022448"/>
    </source>
</evidence>
<evidence type="ECO:0000256" key="8">
    <source>
        <dbReference type="ARBA" id="ARBA00023065"/>
    </source>
</evidence>
<gene>
    <name evidence="17" type="ORF">C900_01022</name>
</gene>
<dbReference type="SUPFAM" id="SSF49464">
    <property type="entry name" value="Carboxypeptidase regulatory domain-like"/>
    <property type="match status" value="1"/>
</dbReference>
<comment type="caution">
    <text evidence="17">The sequence shown here is derived from an EMBL/GenBank/DDBJ whole genome shotgun (WGS) entry which is preliminary data.</text>
</comment>
<keyword evidence="9 13" id="KW-0798">TonB box</keyword>
<feature type="domain" description="TonB-dependent receptor plug" evidence="16">
    <location>
        <begin position="113"/>
        <end position="222"/>
    </location>
</feature>
<dbReference type="PANTHER" id="PTHR32552">
    <property type="entry name" value="FERRICHROME IRON RECEPTOR-RELATED"/>
    <property type="match status" value="1"/>
</dbReference>
<dbReference type="OrthoDB" id="9761152at2"/>
<dbReference type="Pfam" id="PF07715">
    <property type="entry name" value="Plug"/>
    <property type="match status" value="1"/>
</dbReference>
<keyword evidence="10 12" id="KW-0472">Membrane</keyword>
<evidence type="ECO:0000313" key="17">
    <source>
        <dbReference type="EMBL" id="ELR72643.1"/>
    </source>
</evidence>
<keyword evidence="18" id="KW-1185">Reference proteome</keyword>
<dbReference type="PANTHER" id="PTHR32552:SF68">
    <property type="entry name" value="FERRICHROME OUTER MEMBRANE TRANSPORTER_PHAGE RECEPTOR"/>
    <property type="match status" value="1"/>
</dbReference>
<evidence type="ECO:0000256" key="5">
    <source>
        <dbReference type="ARBA" id="ARBA00022692"/>
    </source>
</evidence>
<dbReference type="Gene3D" id="2.60.40.1120">
    <property type="entry name" value="Carboxypeptidase-like, regulatory domain"/>
    <property type="match status" value="1"/>
</dbReference>